<evidence type="ECO:0000313" key="2">
    <source>
        <dbReference type="Proteomes" id="UP000471751"/>
    </source>
</evidence>
<accession>A0A6I5RT44</accession>
<evidence type="ECO:0000313" key="1">
    <source>
        <dbReference type="EMBL" id="NES10915.1"/>
    </source>
</evidence>
<organism evidence="1 2">
    <name type="scientific">Pseudomonas laurentiana</name>
    <dbReference type="NCBI Taxonomy" id="2364649"/>
    <lineage>
        <taxon>Bacteria</taxon>
        <taxon>Pseudomonadati</taxon>
        <taxon>Pseudomonadota</taxon>
        <taxon>Gammaproteobacteria</taxon>
        <taxon>Pseudomonadales</taxon>
        <taxon>Pseudomonadaceae</taxon>
        <taxon>Pseudomonas</taxon>
    </lineage>
</organism>
<keyword evidence="2" id="KW-1185">Reference proteome</keyword>
<gene>
    <name evidence="1" type="ORF">G3O07_16100</name>
</gene>
<dbReference type="EMBL" id="JAAHBT010000176">
    <property type="protein sequence ID" value="NES10915.1"/>
    <property type="molecule type" value="Genomic_DNA"/>
</dbReference>
<proteinExistence type="predicted"/>
<comment type="caution">
    <text evidence="1">The sequence shown here is derived from an EMBL/GenBank/DDBJ whole genome shotgun (WGS) entry which is preliminary data.</text>
</comment>
<protein>
    <submittedName>
        <fullName evidence="1">Uncharacterized protein</fullName>
    </submittedName>
</protein>
<dbReference type="Proteomes" id="UP000471751">
    <property type="component" value="Unassembled WGS sequence"/>
</dbReference>
<reference evidence="1 2" key="1">
    <citation type="submission" date="2020-02" db="EMBL/GenBank/DDBJ databases">
        <title>Broccoli isolated Pseudomonas sp.</title>
        <authorList>
            <person name="Fujikawa T."/>
            <person name="Sawada H."/>
        </authorList>
    </citation>
    <scope>NUCLEOTIDE SEQUENCE [LARGE SCALE GENOMIC DNA]</scope>
    <source>
        <strain evidence="1 2">JCM 32154</strain>
    </source>
</reference>
<name>A0A6I5RT44_9PSED</name>
<sequence length="173" mass="18422">MTDIGLSGGLDFGDAQVPAMQVQVPGCIPQALHQLLLVAGCPIPQGILEIASPFAQVDRVVLDHVLQAGRCHVSLHVALPAGFLHRDVGQLLTGPVLQFVDTARVNRSAYDRRRALPAIPVYPTKAFGCAVIHGVDYHHAPLTLNAFLTAYQQLLIICFEHAGFAGAASASCR</sequence>
<dbReference type="AlphaFoldDB" id="A0A6I5RT44"/>